<evidence type="ECO:0000313" key="4">
    <source>
        <dbReference type="Proteomes" id="UP001500791"/>
    </source>
</evidence>
<dbReference type="InterPro" id="IPR018309">
    <property type="entry name" value="Tscrpt_reg_PadR_C"/>
</dbReference>
<gene>
    <name evidence="3" type="ORF">GCM10009093_01930</name>
</gene>
<dbReference type="Proteomes" id="UP001500791">
    <property type="component" value="Unassembled WGS sequence"/>
</dbReference>
<evidence type="ECO:0000313" key="3">
    <source>
        <dbReference type="EMBL" id="GAA0378475.1"/>
    </source>
</evidence>
<proteinExistence type="predicted"/>
<dbReference type="InterPro" id="IPR036388">
    <property type="entry name" value="WH-like_DNA-bd_sf"/>
</dbReference>
<comment type="caution">
    <text evidence="3">The sequence shown here is derived from an EMBL/GenBank/DDBJ whole genome shotgun (WGS) entry which is preliminary data.</text>
</comment>
<sequence>MSLPHALLTALIERPHSSGLELARRFDKSIGHFWQASHQQIYRELGRLEADGLIASEAEAEARGRKRNYHVLPAGEQALRDWLGEADASTPLRDTLMVKLRADAVLGPERSDTPALIAAIEDRLTQHRDKLAQYESFAVRDMAHPDPDRAVRIRQLILQAGLRHESGWVETLEQALERLKVQNS</sequence>
<dbReference type="Pfam" id="PF10400">
    <property type="entry name" value="Vir_act_alpha_C"/>
    <property type="match status" value="1"/>
</dbReference>
<dbReference type="Gene3D" id="1.10.10.10">
    <property type="entry name" value="Winged helix-like DNA-binding domain superfamily/Winged helix DNA-binding domain"/>
    <property type="match status" value="1"/>
</dbReference>
<dbReference type="EMBL" id="BAAAEJ010000002">
    <property type="protein sequence ID" value="GAA0378475.1"/>
    <property type="molecule type" value="Genomic_DNA"/>
</dbReference>
<dbReference type="Pfam" id="PF03551">
    <property type="entry name" value="PadR"/>
    <property type="match status" value="1"/>
</dbReference>
<feature type="domain" description="Transcription regulator PadR C-terminal" evidence="2">
    <location>
        <begin position="92"/>
        <end position="180"/>
    </location>
</feature>
<dbReference type="RefSeq" id="WP_167178438.1">
    <property type="nucleotide sequence ID" value="NZ_BAAAEJ010000002.1"/>
</dbReference>
<name>A0ABP3HUV1_9CAUL</name>
<evidence type="ECO:0000259" key="2">
    <source>
        <dbReference type="Pfam" id="PF10400"/>
    </source>
</evidence>
<evidence type="ECO:0000259" key="1">
    <source>
        <dbReference type="Pfam" id="PF03551"/>
    </source>
</evidence>
<organism evidence="3 4">
    <name type="scientific">Brevundimonas terrae</name>
    <dbReference type="NCBI Taxonomy" id="363631"/>
    <lineage>
        <taxon>Bacteria</taxon>
        <taxon>Pseudomonadati</taxon>
        <taxon>Pseudomonadota</taxon>
        <taxon>Alphaproteobacteria</taxon>
        <taxon>Caulobacterales</taxon>
        <taxon>Caulobacteraceae</taxon>
        <taxon>Brevundimonas</taxon>
    </lineage>
</organism>
<feature type="domain" description="Transcription regulator PadR N-terminal" evidence="1">
    <location>
        <begin position="11"/>
        <end position="80"/>
    </location>
</feature>
<dbReference type="InterPro" id="IPR036390">
    <property type="entry name" value="WH_DNA-bd_sf"/>
</dbReference>
<dbReference type="InterPro" id="IPR005149">
    <property type="entry name" value="Tscrpt_reg_PadR_N"/>
</dbReference>
<dbReference type="PANTHER" id="PTHR43252:SF4">
    <property type="entry name" value="TRANSCRIPTIONAL REGULATORY PROTEIN"/>
    <property type="match status" value="1"/>
</dbReference>
<accession>A0ABP3HUV1</accession>
<dbReference type="SUPFAM" id="SSF46785">
    <property type="entry name" value="Winged helix' DNA-binding domain"/>
    <property type="match status" value="1"/>
</dbReference>
<reference evidence="4" key="1">
    <citation type="journal article" date="2019" name="Int. J. Syst. Evol. Microbiol.">
        <title>The Global Catalogue of Microorganisms (GCM) 10K type strain sequencing project: providing services to taxonomists for standard genome sequencing and annotation.</title>
        <authorList>
            <consortium name="The Broad Institute Genomics Platform"/>
            <consortium name="The Broad Institute Genome Sequencing Center for Infectious Disease"/>
            <person name="Wu L."/>
            <person name="Ma J."/>
        </authorList>
    </citation>
    <scope>NUCLEOTIDE SEQUENCE [LARGE SCALE GENOMIC DNA]</scope>
    <source>
        <strain evidence="4">JCM 13476</strain>
    </source>
</reference>
<dbReference type="PANTHER" id="PTHR43252">
    <property type="entry name" value="TRANSCRIPTIONAL REGULATOR YQJI"/>
    <property type="match status" value="1"/>
</dbReference>
<protein>
    <submittedName>
        <fullName evidence="3">PadR family transcriptional regulator</fullName>
    </submittedName>
</protein>
<keyword evidence="4" id="KW-1185">Reference proteome</keyword>
<dbReference type="Gene3D" id="6.10.140.190">
    <property type="match status" value="1"/>
</dbReference>